<keyword evidence="6" id="KW-1185">Reference proteome</keyword>
<dbReference type="InterPro" id="IPR002563">
    <property type="entry name" value="Flavin_Rdtase-like_dom"/>
</dbReference>
<dbReference type="Pfam" id="PF01613">
    <property type="entry name" value="Flavin_Reduct"/>
    <property type="match status" value="1"/>
</dbReference>
<dbReference type="OrthoDB" id="9794638at2"/>
<dbReference type="AlphaFoldDB" id="A0A109WBW2"/>
<evidence type="ECO:0000313" key="5">
    <source>
        <dbReference type="EMBL" id="AMD93648.1"/>
    </source>
</evidence>
<dbReference type="GO" id="GO:0016646">
    <property type="term" value="F:oxidoreductase activity, acting on the CH-NH group of donors, NAD or NADP as acceptor"/>
    <property type="evidence" value="ECO:0007669"/>
    <property type="project" value="UniProtKB-ARBA"/>
</dbReference>
<dbReference type="Proteomes" id="UP000063964">
    <property type="component" value="Chromosome"/>
</dbReference>
<gene>
    <name evidence="5" type="ORF">AXF15_11420</name>
</gene>
<dbReference type="GO" id="GO:0010181">
    <property type="term" value="F:FMN binding"/>
    <property type="evidence" value="ECO:0007669"/>
    <property type="project" value="InterPro"/>
</dbReference>
<dbReference type="Gene3D" id="2.30.110.10">
    <property type="entry name" value="Electron Transport, Fmn-binding Protein, Chain A"/>
    <property type="match status" value="1"/>
</dbReference>
<dbReference type="SMART" id="SM00903">
    <property type="entry name" value="Flavin_Reduct"/>
    <property type="match status" value="1"/>
</dbReference>
<dbReference type="STRING" id="888061.AXF15_11420"/>
<evidence type="ECO:0000256" key="2">
    <source>
        <dbReference type="ARBA" id="ARBA00022630"/>
    </source>
</evidence>
<evidence type="ECO:0000313" key="6">
    <source>
        <dbReference type="Proteomes" id="UP000063964"/>
    </source>
</evidence>
<dbReference type="EMBL" id="CP014230">
    <property type="protein sequence ID" value="AMD93648.1"/>
    <property type="molecule type" value="Genomic_DNA"/>
</dbReference>
<evidence type="ECO:0000256" key="3">
    <source>
        <dbReference type="ARBA" id="ARBA00038054"/>
    </source>
</evidence>
<comment type="similarity">
    <text evidence="3">Belongs to the flavoredoxin family.</text>
</comment>
<dbReference type="SUPFAM" id="SSF50475">
    <property type="entry name" value="FMN-binding split barrel"/>
    <property type="match status" value="1"/>
</dbReference>
<dbReference type="InterPro" id="IPR012349">
    <property type="entry name" value="Split_barrel_FMN-bd"/>
</dbReference>
<dbReference type="RefSeq" id="WP_066607588.1">
    <property type="nucleotide sequence ID" value="NZ_CP014230.1"/>
</dbReference>
<proteinExistence type="inferred from homology"/>
<accession>A0A109WBW2</accession>
<dbReference type="KEGG" id="doa:AXF15_11420"/>
<organism evidence="5 6">
    <name type="scientific">Desulfomicrobium orale DSM 12838</name>
    <dbReference type="NCBI Taxonomy" id="888061"/>
    <lineage>
        <taxon>Bacteria</taxon>
        <taxon>Pseudomonadati</taxon>
        <taxon>Thermodesulfobacteriota</taxon>
        <taxon>Desulfovibrionia</taxon>
        <taxon>Desulfovibrionales</taxon>
        <taxon>Desulfomicrobiaceae</taxon>
        <taxon>Desulfomicrobium</taxon>
    </lineage>
</organism>
<name>A0A109WBW2_9BACT</name>
<dbReference type="PANTHER" id="PTHR43567">
    <property type="entry name" value="FLAVOREDOXIN-RELATED-RELATED"/>
    <property type="match status" value="1"/>
</dbReference>
<comment type="cofactor">
    <cofactor evidence="1">
        <name>FMN</name>
        <dbReference type="ChEBI" id="CHEBI:58210"/>
    </cofactor>
</comment>
<reference evidence="6" key="1">
    <citation type="submission" date="2016-02" db="EMBL/GenBank/DDBJ databases">
        <authorList>
            <person name="Holder M.E."/>
            <person name="Ajami N.J."/>
            <person name="Petrosino J.F."/>
        </authorList>
    </citation>
    <scope>NUCLEOTIDE SEQUENCE [LARGE SCALE GENOMIC DNA]</scope>
    <source>
        <strain evidence="6">DSM 12838</strain>
    </source>
</reference>
<dbReference type="PANTHER" id="PTHR43567:SF1">
    <property type="entry name" value="FLAVOREDOXIN"/>
    <property type="match status" value="1"/>
</dbReference>
<sequence>MKVSLGAKTLAQPAPVWIVGSYDEHGNPNAMTAAWGGICCSKPPCLAVSLREERHTYASILARKAFTVSVPSVKYAPQADYFGIASGRDVNKFAVTGLTPVRSEVVDAPYVGEFPLILECVLVRTVELGMHVQFIGEILDVKADEDVLGPGGYPDAARVQPLIFTPVNRAYHTVGEYAGQAFSLGLGYREDHPAASRAAKA</sequence>
<keyword evidence="2" id="KW-0285">Flavoprotein</keyword>
<feature type="domain" description="Flavin reductase like" evidence="4">
    <location>
        <begin position="10"/>
        <end position="155"/>
    </location>
</feature>
<protein>
    <submittedName>
        <fullName evidence="5">Flavoredoxin</fullName>
    </submittedName>
</protein>
<dbReference type="InterPro" id="IPR052174">
    <property type="entry name" value="Flavoredoxin"/>
</dbReference>
<evidence type="ECO:0000259" key="4">
    <source>
        <dbReference type="SMART" id="SM00903"/>
    </source>
</evidence>
<evidence type="ECO:0000256" key="1">
    <source>
        <dbReference type="ARBA" id="ARBA00001917"/>
    </source>
</evidence>